<dbReference type="InterPro" id="IPR047140">
    <property type="entry name" value="LabA"/>
</dbReference>
<comment type="caution">
    <text evidence="3">The sequence shown here is derived from an EMBL/GenBank/DDBJ whole genome shotgun (WGS) entry which is preliminary data.</text>
</comment>
<dbReference type="CDD" id="cd10911">
    <property type="entry name" value="PIN_LabA"/>
    <property type="match status" value="1"/>
</dbReference>
<dbReference type="RefSeq" id="WP_163231679.1">
    <property type="nucleotide sequence ID" value="NZ_BMLD01000023.1"/>
</dbReference>
<keyword evidence="4" id="KW-1185">Reference proteome</keyword>
<reference evidence="3 4" key="1">
    <citation type="submission" date="2023-07" db="EMBL/GenBank/DDBJ databases">
        <title>Sorghum-associated microbial communities from plants grown in Nebraska, USA.</title>
        <authorList>
            <person name="Schachtman D."/>
        </authorList>
    </citation>
    <scope>NUCLEOTIDE SEQUENCE [LARGE SCALE GENOMIC DNA]</scope>
    <source>
        <strain evidence="3 4">DS2154</strain>
    </source>
</reference>
<evidence type="ECO:0000313" key="3">
    <source>
        <dbReference type="EMBL" id="MDR6534179.1"/>
    </source>
</evidence>
<evidence type="ECO:0000256" key="1">
    <source>
        <dbReference type="SAM" id="MobiDB-lite"/>
    </source>
</evidence>
<feature type="domain" description="NYN" evidence="2">
    <location>
        <begin position="8"/>
        <end position="165"/>
    </location>
</feature>
<sequence length="201" mass="22844">MTFYPTERLALFIDGANFFSAAKALGFDIDYRKLLDEFRKRGVLVRAYYYTAIAENEEYSPIRPLVDWLDYNGFTLVTKPAREFTDSQGRKRWRGDMDVEIAVDMLEMAQTVDHLVLFSGDGDFRSLVAAVQRKGRRVTVVSTMKSQPPMTSDDLRRQADNFVDLADLGNIIGRPQRSSSLPRFVTDPARGADPQDDADED</sequence>
<organism evidence="3 4">
    <name type="scientific">Caulobacter rhizosphaerae</name>
    <dbReference type="NCBI Taxonomy" id="2010972"/>
    <lineage>
        <taxon>Bacteria</taxon>
        <taxon>Pseudomonadati</taxon>
        <taxon>Pseudomonadota</taxon>
        <taxon>Alphaproteobacteria</taxon>
        <taxon>Caulobacterales</taxon>
        <taxon>Caulobacteraceae</taxon>
        <taxon>Caulobacter</taxon>
    </lineage>
</organism>
<accession>A0ABU1N6X7</accession>
<name>A0ABU1N6X7_9CAUL</name>
<dbReference type="Proteomes" id="UP001262754">
    <property type="component" value="Unassembled WGS sequence"/>
</dbReference>
<proteinExistence type="predicted"/>
<dbReference type="EMBL" id="JAVDRL010000021">
    <property type="protein sequence ID" value="MDR6534179.1"/>
    <property type="molecule type" value="Genomic_DNA"/>
</dbReference>
<dbReference type="PANTHER" id="PTHR35458">
    <property type="entry name" value="SLR0755 PROTEIN"/>
    <property type="match status" value="1"/>
</dbReference>
<evidence type="ECO:0000313" key="4">
    <source>
        <dbReference type="Proteomes" id="UP001262754"/>
    </source>
</evidence>
<protein>
    <submittedName>
        <fullName evidence="3">Uncharacterized LabA/DUF88 family protein</fullName>
    </submittedName>
</protein>
<dbReference type="Gene3D" id="3.40.50.1010">
    <property type="entry name" value="5'-nuclease"/>
    <property type="match status" value="1"/>
</dbReference>
<dbReference type="Pfam" id="PF01936">
    <property type="entry name" value="NYN"/>
    <property type="match status" value="1"/>
</dbReference>
<feature type="region of interest" description="Disordered" evidence="1">
    <location>
        <begin position="173"/>
        <end position="201"/>
    </location>
</feature>
<gene>
    <name evidence="3" type="ORF">J2800_004950</name>
</gene>
<evidence type="ECO:0000259" key="2">
    <source>
        <dbReference type="Pfam" id="PF01936"/>
    </source>
</evidence>
<dbReference type="PANTHER" id="PTHR35458:SF2">
    <property type="entry name" value="SLR0755 PROTEIN"/>
    <property type="match status" value="1"/>
</dbReference>
<dbReference type="InterPro" id="IPR021139">
    <property type="entry name" value="NYN"/>
</dbReference>